<dbReference type="Pfam" id="PF00378">
    <property type="entry name" value="ECH_1"/>
    <property type="match status" value="1"/>
</dbReference>
<evidence type="ECO:0000313" key="3">
    <source>
        <dbReference type="EMBL" id="MBM3224709.1"/>
    </source>
</evidence>
<reference evidence="3" key="1">
    <citation type="submission" date="2019-03" db="EMBL/GenBank/DDBJ databases">
        <title>Lake Tanganyika Metagenome-Assembled Genomes (MAGs).</title>
        <authorList>
            <person name="Tran P."/>
        </authorList>
    </citation>
    <scope>NUCLEOTIDE SEQUENCE</scope>
    <source>
        <strain evidence="3">K_DeepCast_65m_m2_066</strain>
    </source>
</reference>
<dbReference type="CDD" id="cd06558">
    <property type="entry name" value="crotonase-like"/>
    <property type="match status" value="1"/>
</dbReference>
<comment type="caution">
    <text evidence="3">The sequence shown here is derived from an EMBL/GenBank/DDBJ whole genome shotgun (WGS) entry which is preliminary data.</text>
</comment>
<dbReference type="PANTHER" id="PTHR43459">
    <property type="entry name" value="ENOYL-COA HYDRATASE"/>
    <property type="match status" value="1"/>
</dbReference>
<dbReference type="GO" id="GO:0003824">
    <property type="term" value="F:catalytic activity"/>
    <property type="evidence" value="ECO:0007669"/>
    <property type="project" value="InterPro"/>
</dbReference>
<dbReference type="InterPro" id="IPR001753">
    <property type="entry name" value="Enoyl-CoA_hydra/iso"/>
</dbReference>
<dbReference type="SUPFAM" id="SSF52096">
    <property type="entry name" value="ClpP/crotonase"/>
    <property type="match status" value="1"/>
</dbReference>
<evidence type="ECO:0000313" key="4">
    <source>
        <dbReference type="Proteomes" id="UP000712673"/>
    </source>
</evidence>
<accession>A0A937W3H4</accession>
<dbReference type="InterPro" id="IPR014748">
    <property type="entry name" value="Enoyl-CoA_hydra_C"/>
</dbReference>
<dbReference type="InterPro" id="IPR018376">
    <property type="entry name" value="Enoyl-CoA_hyd/isom_CS"/>
</dbReference>
<dbReference type="InterPro" id="IPR029045">
    <property type="entry name" value="ClpP/crotonase-like_dom_sf"/>
</dbReference>
<dbReference type="PROSITE" id="PS00166">
    <property type="entry name" value="ENOYL_COA_HYDRATASE"/>
    <property type="match status" value="1"/>
</dbReference>
<dbReference type="Proteomes" id="UP000712673">
    <property type="component" value="Unassembled WGS sequence"/>
</dbReference>
<organism evidence="3 4">
    <name type="scientific">Tectimicrobiota bacterium</name>
    <dbReference type="NCBI Taxonomy" id="2528274"/>
    <lineage>
        <taxon>Bacteria</taxon>
        <taxon>Pseudomonadati</taxon>
        <taxon>Nitrospinota/Tectimicrobiota group</taxon>
        <taxon>Candidatus Tectimicrobiota</taxon>
    </lineage>
</organism>
<dbReference type="Gene3D" id="3.90.226.10">
    <property type="entry name" value="2-enoyl-CoA Hydratase, Chain A, domain 1"/>
    <property type="match status" value="1"/>
</dbReference>
<dbReference type="Gene3D" id="1.10.12.10">
    <property type="entry name" value="Lyase 2-enoyl-coa Hydratase, Chain A, domain 2"/>
    <property type="match status" value="1"/>
</dbReference>
<dbReference type="PANTHER" id="PTHR43459:SF3">
    <property type="entry name" value="ENOYL-COA HYDRATASE ECHA15 (ENOYL HYDRASE) (UNSATURATED ACYL-COA HYDRATASE) (CROTONASE)-RELATED"/>
    <property type="match status" value="1"/>
</dbReference>
<dbReference type="NCBIfam" id="NF005595">
    <property type="entry name" value="PRK07327.1"/>
    <property type="match status" value="1"/>
</dbReference>
<sequence length="267" mass="28780">MTTYSTYQHLLFTRHDPGILLITINRPEVYNATNARLHWELSRVWLDIADDAATRVVVVTGAGAAFSAGGDLDMIDALKGDIQGIAGTMKEAADIVYNIANLEKPVISAINGVAVGAGLAVALMADISIMAETARITDGHIRLGVGAGDHAAIIWPLLCGMAKAKYYLLTADFLDGKEAERIGLVSLCVPSEQVLPKAMEVAQKLATGSQLAIRWTKRALNNWLRQAGPIFDHSLALEMLGFFSDDVTEGLQALRERRPPVFPSARS</sequence>
<protein>
    <submittedName>
        <fullName evidence="3">Enoyl-CoA hydratase/isomerase family protein</fullName>
    </submittedName>
</protein>
<dbReference type="AlphaFoldDB" id="A0A937W3H4"/>
<name>A0A937W3H4_UNCTE</name>
<gene>
    <name evidence="3" type="ORF">FJZ47_13015</name>
</gene>
<evidence type="ECO:0000256" key="2">
    <source>
        <dbReference type="RuleBase" id="RU003707"/>
    </source>
</evidence>
<comment type="similarity">
    <text evidence="1 2">Belongs to the enoyl-CoA hydratase/isomerase family.</text>
</comment>
<evidence type="ECO:0000256" key="1">
    <source>
        <dbReference type="ARBA" id="ARBA00005254"/>
    </source>
</evidence>
<dbReference type="EMBL" id="VGLS01000388">
    <property type="protein sequence ID" value="MBM3224709.1"/>
    <property type="molecule type" value="Genomic_DNA"/>
</dbReference>
<proteinExistence type="inferred from homology"/>